<accession>A0A316Z6Y3</accession>
<dbReference type="EMBL" id="KZ819302">
    <property type="protein sequence ID" value="PWN95923.1"/>
    <property type="molecule type" value="Genomic_DNA"/>
</dbReference>
<dbReference type="Pfam" id="PF23411">
    <property type="entry name" value="Beta-prop_Vps41"/>
    <property type="match status" value="1"/>
</dbReference>
<dbReference type="Pfam" id="PF23556">
    <property type="entry name" value="TPR_Vps41"/>
    <property type="match status" value="1"/>
</dbReference>
<evidence type="ECO:0000256" key="3">
    <source>
        <dbReference type="PROSITE-ProRule" id="PRU01006"/>
    </source>
</evidence>
<feature type="compositionally biased region" description="Basic and acidic residues" evidence="4">
    <location>
        <begin position="154"/>
        <end position="175"/>
    </location>
</feature>
<dbReference type="Proteomes" id="UP000245946">
    <property type="component" value="Unassembled WGS sequence"/>
</dbReference>
<evidence type="ECO:0000256" key="4">
    <source>
        <dbReference type="SAM" id="MobiDB-lite"/>
    </source>
</evidence>
<feature type="compositionally biased region" description="Pro residues" evidence="4">
    <location>
        <begin position="1"/>
        <end position="11"/>
    </location>
</feature>
<proteinExistence type="predicted"/>
<dbReference type="AlphaFoldDB" id="A0A316Z6Y3"/>
<evidence type="ECO:0000313" key="6">
    <source>
        <dbReference type="EMBL" id="PWN95923.1"/>
    </source>
</evidence>
<dbReference type="InterPro" id="IPR057780">
    <property type="entry name" value="Beta-prop_Vps41"/>
</dbReference>
<evidence type="ECO:0000256" key="2">
    <source>
        <dbReference type="ARBA" id="ARBA00022927"/>
    </source>
</evidence>
<dbReference type="InterPro" id="IPR036322">
    <property type="entry name" value="WD40_repeat_dom_sf"/>
</dbReference>
<evidence type="ECO:0000313" key="7">
    <source>
        <dbReference type="Proteomes" id="UP000245946"/>
    </source>
</evidence>
<dbReference type="Gene3D" id="1.25.40.10">
    <property type="entry name" value="Tetratricopeptide repeat domain"/>
    <property type="match status" value="1"/>
</dbReference>
<dbReference type="GO" id="GO:0006623">
    <property type="term" value="P:protein targeting to vacuole"/>
    <property type="evidence" value="ECO:0007669"/>
    <property type="project" value="InterPro"/>
</dbReference>
<dbReference type="Gene3D" id="2.130.10.10">
    <property type="entry name" value="YVTN repeat-like/Quinoprotein amine dehydrogenase"/>
    <property type="match status" value="1"/>
</dbReference>
<dbReference type="OrthoDB" id="244107at2759"/>
<dbReference type="InterPro" id="IPR016024">
    <property type="entry name" value="ARM-type_fold"/>
</dbReference>
<organism evidence="6 7">
    <name type="scientific">Tilletiopsis washingtonensis</name>
    <dbReference type="NCBI Taxonomy" id="58919"/>
    <lineage>
        <taxon>Eukaryota</taxon>
        <taxon>Fungi</taxon>
        <taxon>Dikarya</taxon>
        <taxon>Basidiomycota</taxon>
        <taxon>Ustilaginomycotina</taxon>
        <taxon>Exobasidiomycetes</taxon>
        <taxon>Entylomatales</taxon>
        <taxon>Entylomatales incertae sedis</taxon>
        <taxon>Tilletiopsis</taxon>
    </lineage>
</organism>
<dbReference type="InterPro" id="IPR015943">
    <property type="entry name" value="WD40/YVTN_repeat-like_dom_sf"/>
</dbReference>
<dbReference type="PROSITE" id="PS50236">
    <property type="entry name" value="CHCR"/>
    <property type="match status" value="1"/>
</dbReference>
<dbReference type="InterPro" id="IPR000547">
    <property type="entry name" value="Clathrin_H-chain/VPS_repeat"/>
</dbReference>
<feature type="domain" description="Vps41 beta-propeller" evidence="5">
    <location>
        <begin position="238"/>
        <end position="577"/>
    </location>
</feature>
<dbReference type="RefSeq" id="XP_025596202.1">
    <property type="nucleotide sequence ID" value="XM_025745491.1"/>
</dbReference>
<feature type="region of interest" description="Disordered" evidence="4">
    <location>
        <begin position="38"/>
        <end position="241"/>
    </location>
</feature>
<dbReference type="GO" id="GO:0005770">
    <property type="term" value="C:late endosome"/>
    <property type="evidence" value="ECO:0007669"/>
    <property type="project" value="TreeGrafter"/>
</dbReference>
<sequence length="1238" mass="133968">MSQPSTPPRSPAAPAEPSSDTSPRALLAQTARLAARGAIPHVAAAESPTQELTPSSAALPSPAHDEAAPQLQSPQQLVPSAPDADAASAAPLDADSGEAPGDLSLDDGVHGELEAEVDDDAASGSVSRSGTLPPPAEGESSDSTARRALAQRTAESEAQERERVQREKEAVDRALHAVVGSAIGKGDSADERKAQGSEATDTEGRHPEGLPGHEPDAPADDEVAEDTESEEAEEEPHLKYSRLKNGAAEVLLKDSASAMAVSDRVVAMGTHAGHVHILDEQGNRIGGWKAHSASVLDLHVDDSNEFVGSAGMDGIVSIRGLSSAEVYNFDLARPVRSLALEPSFGRRSSRAFVCGGMAGTLVLREKSWFGHRETVLHQGEGAISTIQWRGNLIAWSNEKGVRIYDNASKQRITFISPPSTDGRADLFRCSLVWQDDATLLIAWADHIKIAKVRTRNRGAGTASSKSSTSSAGASAAIAQLSAAAGGAAAQLYVEITSIFKLDCMISGIAPHGRDYLVLAYISATAEGDGDAEAQHRRREGLQPELRIISHVGEELSSDVLSLQNVARFGCNDYLLVPSADAALAGARALQTPAKGSANGTSARVAELADGEYFYIVSPRDVVIARRRDAKDAVDWLLERQRYAEALERIDAMSPPAVVAAGFDKAVIGRKYVFWLVQEAREYAKAARVAAEHLGLDAQAWEDLVFLFVEKSRLGTIIPYVPTREPVLNGLVYDMILAHFLRADPAVLLSTLKRWPNDIYSYSAVVLAIEDRLERDGSAGLTAGATANGPVLMECLVELFLAHRQPGRALPYFLRLRRPGVFDLIRDHNLFTAVQDQALLLVQFEEELDEPKAPTSSQATLRPPAMARRTTSFRASHVEPVSSKHGAAIDLLVDHTHSIPIHRVVAQLSESPRHLHKYLDALFDRDPQLTVEFSNIQVKLYADYDYEKLMPYLRAMSSYYSFEDAYNVCKERDLVPEMVFLLGRVGDNKKALNLIISRLGDVERAIDFAKEQNDDELWEDLLKYSETKPAFIRGLLENVGAEIDPIRLIRRIKNGLEIPGLKPALIKILSDFNLQISLLEGSAAILYHDGRNLSHDLHVCQTQAHYCDDRSVCSACSEPLFTQPLDTFSAARARPAPGVFFLCRHAFHLTCLVPAANVPRATAKLPGAGNAPLPPLSLSATQAYAKAGAVGADSIYGPARRADEAAAALTRKMTYKARLRVVLRAGCPECRRKNSERFA</sequence>
<evidence type="ECO:0000259" key="5">
    <source>
        <dbReference type="Pfam" id="PF23411"/>
    </source>
</evidence>
<reference evidence="6 7" key="1">
    <citation type="journal article" date="2018" name="Mol. Biol. Evol.">
        <title>Broad Genomic Sampling Reveals a Smut Pathogenic Ancestry of the Fungal Clade Ustilaginomycotina.</title>
        <authorList>
            <person name="Kijpornyongpan T."/>
            <person name="Mondo S.J."/>
            <person name="Barry K."/>
            <person name="Sandor L."/>
            <person name="Lee J."/>
            <person name="Lipzen A."/>
            <person name="Pangilinan J."/>
            <person name="LaButti K."/>
            <person name="Hainaut M."/>
            <person name="Henrissat B."/>
            <person name="Grigoriev I.V."/>
            <person name="Spatafora J.W."/>
            <person name="Aime M.C."/>
        </authorList>
    </citation>
    <scope>NUCLEOTIDE SEQUENCE [LARGE SCALE GENOMIC DNA]</scope>
    <source>
        <strain evidence="6 7">MCA 4186</strain>
    </source>
</reference>
<dbReference type="SUPFAM" id="SSF50978">
    <property type="entry name" value="WD40 repeat-like"/>
    <property type="match status" value="1"/>
</dbReference>
<name>A0A316Z6Y3_9BASI</name>
<dbReference type="InterPro" id="IPR011990">
    <property type="entry name" value="TPR-like_helical_dom_sf"/>
</dbReference>
<dbReference type="InterPro" id="IPR045111">
    <property type="entry name" value="Vps41/Vps8"/>
</dbReference>
<dbReference type="PANTHER" id="PTHR12616">
    <property type="entry name" value="VACUOLAR PROTEIN SORTING VPS41"/>
    <property type="match status" value="1"/>
</dbReference>
<dbReference type="SUPFAM" id="SSF48371">
    <property type="entry name" value="ARM repeat"/>
    <property type="match status" value="1"/>
</dbReference>
<dbReference type="GO" id="GO:0016236">
    <property type="term" value="P:macroautophagy"/>
    <property type="evidence" value="ECO:0007669"/>
    <property type="project" value="TreeGrafter"/>
</dbReference>
<dbReference type="PANTHER" id="PTHR12616:SF1">
    <property type="entry name" value="VACUOLAR PROTEIN SORTING-ASSOCIATED PROTEIN 41 HOMOLOG"/>
    <property type="match status" value="1"/>
</dbReference>
<feature type="repeat" description="CHCR" evidence="3">
    <location>
        <begin position="888"/>
        <end position="1033"/>
    </location>
</feature>
<evidence type="ECO:0000256" key="1">
    <source>
        <dbReference type="ARBA" id="ARBA00022448"/>
    </source>
</evidence>
<dbReference type="GO" id="GO:0030897">
    <property type="term" value="C:HOPS complex"/>
    <property type="evidence" value="ECO:0007669"/>
    <property type="project" value="TreeGrafter"/>
</dbReference>
<feature type="compositionally biased region" description="Acidic residues" evidence="4">
    <location>
        <begin position="217"/>
        <end position="234"/>
    </location>
</feature>
<keyword evidence="1" id="KW-0813">Transport</keyword>
<feature type="compositionally biased region" description="Low complexity" evidence="4">
    <location>
        <begin position="68"/>
        <end position="94"/>
    </location>
</feature>
<dbReference type="FunFam" id="1.25.40.10:FF:000350">
    <property type="entry name" value="Vacuolar protein sorting-associated protein 41 homolog"/>
    <property type="match status" value="1"/>
</dbReference>
<keyword evidence="7" id="KW-1185">Reference proteome</keyword>
<feature type="compositionally biased region" description="Polar residues" evidence="4">
    <location>
        <begin position="47"/>
        <end position="58"/>
    </location>
</feature>
<gene>
    <name evidence="6" type="ORF">FA09DRAFT_362590</name>
</gene>
<protein>
    <recommendedName>
        <fullName evidence="5">Vps41 beta-propeller domain-containing protein</fullName>
    </recommendedName>
</protein>
<dbReference type="STRING" id="58919.A0A316Z6Y3"/>
<dbReference type="GO" id="GO:0034058">
    <property type="term" value="P:endosomal vesicle fusion"/>
    <property type="evidence" value="ECO:0007669"/>
    <property type="project" value="TreeGrafter"/>
</dbReference>
<dbReference type="GO" id="GO:0009267">
    <property type="term" value="P:cellular response to starvation"/>
    <property type="evidence" value="ECO:0007669"/>
    <property type="project" value="TreeGrafter"/>
</dbReference>
<feature type="compositionally biased region" description="Low complexity" evidence="4">
    <location>
        <begin position="12"/>
        <end position="26"/>
    </location>
</feature>
<dbReference type="GeneID" id="37273035"/>
<keyword evidence="2" id="KW-0653">Protein transport</keyword>
<dbReference type="SMART" id="SM00299">
    <property type="entry name" value="CLH"/>
    <property type="match status" value="1"/>
</dbReference>
<feature type="compositionally biased region" description="Basic and acidic residues" evidence="4">
    <location>
        <begin position="202"/>
        <end position="216"/>
    </location>
</feature>
<feature type="region of interest" description="Disordered" evidence="4">
    <location>
        <begin position="1"/>
        <end position="26"/>
    </location>
</feature>